<sequence length="183" mass="20360">MEADREFWEAFHPKEQQSIGKESASEELNPGIGNSHSILPSSFYRQHSQVSSVKTIRATTHPKPNQTKPKPNKHCRILFLRVSDSSSGSRVFSPPPPSCKLINAPNEIRGVGKAGSRVLPSLTTTTTPTKISFTLSLILLLCYTRWLYSSASRPETRGRSVATLKGIWESESRVKGSVLRTRR</sequence>
<evidence type="ECO:0000256" key="1">
    <source>
        <dbReference type="SAM" id="MobiDB-lite"/>
    </source>
</evidence>
<proteinExistence type="predicted"/>
<protein>
    <submittedName>
        <fullName evidence="2">Uncharacterized protein</fullName>
    </submittedName>
</protein>
<reference evidence="2 3" key="1">
    <citation type="journal article" date="2021" name="J. Hered.">
        <title>A chromosome-level genome assembly of the parasitoid wasp, Cotesia glomerata (Hymenoptera: Braconidae).</title>
        <authorList>
            <person name="Pinto B.J."/>
            <person name="Weis J.J."/>
            <person name="Gamble T."/>
            <person name="Ode P.J."/>
            <person name="Paul R."/>
            <person name="Zaspel J.M."/>
        </authorList>
    </citation>
    <scope>NUCLEOTIDE SEQUENCE [LARGE SCALE GENOMIC DNA]</scope>
    <source>
        <strain evidence="2">CgM1</strain>
    </source>
</reference>
<comment type="caution">
    <text evidence="2">The sequence shown here is derived from an EMBL/GenBank/DDBJ whole genome shotgun (WGS) entry which is preliminary data.</text>
</comment>
<dbReference type="EMBL" id="JAHXZJ010002609">
    <property type="protein sequence ID" value="KAH0539751.1"/>
    <property type="molecule type" value="Genomic_DNA"/>
</dbReference>
<keyword evidence="3" id="KW-1185">Reference proteome</keyword>
<gene>
    <name evidence="2" type="ORF">KQX54_007838</name>
</gene>
<evidence type="ECO:0000313" key="3">
    <source>
        <dbReference type="Proteomes" id="UP000826195"/>
    </source>
</evidence>
<dbReference type="Proteomes" id="UP000826195">
    <property type="component" value="Unassembled WGS sequence"/>
</dbReference>
<name>A0AAV7I3G3_COTGL</name>
<organism evidence="2 3">
    <name type="scientific">Cotesia glomerata</name>
    <name type="common">Lepidopteran parasitic wasp</name>
    <name type="synonym">Apanteles glomeratus</name>
    <dbReference type="NCBI Taxonomy" id="32391"/>
    <lineage>
        <taxon>Eukaryota</taxon>
        <taxon>Metazoa</taxon>
        <taxon>Ecdysozoa</taxon>
        <taxon>Arthropoda</taxon>
        <taxon>Hexapoda</taxon>
        <taxon>Insecta</taxon>
        <taxon>Pterygota</taxon>
        <taxon>Neoptera</taxon>
        <taxon>Endopterygota</taxon>
        <taxon>Hymenoptera</taxon>
        <taxon>Apocrita</taxon>
        <taxon>Ichneumonoidea</taxon>
        <taxon>Braconidae</taxon>
        <taxon>Microgastrinae</taxon>
        <taxon>Cotesia</taxon>
    </lineage>
</organism>
<feature type="compositionally biased region" description="Basic and acidic residues" evidence="1">
    <location>
        <begin position="1"/>
        <end position="15"/>
    </location>
</feature>
<evidence type="ECO:0000313" key="2">
    <source>
        <dbReference type="EMBL" id="KAH0539751.1"/>
    </source>
</evidence>
<dbReference type="AlphaFoldDB" id="A0AAV7I3G3"/>
<accession>A0AAV7I3G3</accession>
<feature type="region of interest" description="Disordered" evidence="1">
    <location>
        <begin position="1"/>
        <end position="39"/>
    </location>
</feature>